<sequence length="148" mass="17531">MKFTIYLFVFFSSIYGFAQNQREILLVSTSFYNQKCKNVAFRVNQKQIQIDNCYDSETNEFNITTTIDIKSEKVVQQIYKMSTEDLKYYESQIDSTKNCDAIKPIKIFVFERGVKTEIEWSGIQNCYPKSVKKIVESLEQLFIKYKLE</sequence>
<accession>A0A2S0RHE0</accession>
<dbReference type="EMBL" id="CP028811">
    <property type="protein sequence ID" value="AWA31163.1"/>
    <property type="molecule type" value="Genomic_DNA"/>
</dbReference>
<dbReference type="RefSeq" id="WP_108372885.1">
    <property type="nucleotide sequence ID" value="NZ_CP028811.1"/>
</dbReference>
<reference evidence="1 2" key="1">
    <citation type="submission" date="2018-04" db="EMBL/GenBank/DDBJ databases">
        <title>Genome sequencing of Flavobacterium sp. HYN0048.</title>
        <authorList>
            <person name="Yi H."/>
            <person name="Baek C."/>
        </authorList>
    </citation>
    <scope>NUCLEOTIDE SEQUENCE [LARGE SCALE GENOMIC DNA]</scope>
    <source>
        <strain evidence="1 2">HYN0048</strain>
    </source>
</reference>
<protein>
    <submittedName>
        <fullName evidence="1">Uncharacterized protein</fullName>
    </submittedName>
</protein>
<gene>
    <name evidence="1" type="ORF">HYN48_14265</name>
</gene>
<proteinExistence type="predicted"/>
<keyword evidence="2" id="KW-1185">Reference proteome</keyword>
<dbReference type="Proteomes" id="UP000244193">
    <property type="component" value="Chromosome"/>
</dbReference>
<evidence type="ECO:0000313" key="1">
    <source>
        <dbReference type="EMBL" id="AWA31163.1"/>
    </source>
</evidence>
<dbReference type="AlphaFoldDB" id="A0A2S0RHE0"/>
<dbReference type="KEGG" id="fmg:HYN48_14265"/>
<organism evidence="1 2">
    <name type="scientific">Flavobacterium magnum</name>
    <dbReference type="NCBI Taxonomy" id="2162713"/>
    <lineage>
        <taxon>Bacteria</taxon>
        <taxon>Pseudomonadati</taxon>
        <taxon>Bacteroidota</taxon>
        <taxon>Flavobacteriia</taxon>
        <taxon>Flavobacteriales</taxon>
        <taxon>Flavobacteriaceae</taxon>
        <taxon>Flavobacterium</taxon>
    </lineage>
</organism>
<dbReference type="OrthoDB" id="9964310at2"/>
<evidence type="ECO:0000313" key="2">
    <source>
        <dbReference type="Proteomes" id="UP000244193"/>
    </source>
</evidence>
<name>A0A2S0RHE0_9FLAO</name>